<comment type="caution">
    <text evidence="1">The sequence shown here is derived from an EMBL/GenBank/DDBJ whole genome shotgun (WGS) entry which is preliminary data.</text>
</comment>
<organism evidence="1 2">
    <name type="scientific">Actinomadura macrotermitis</name>
    <dbReference type="NCBI Taxonomy" id="2585200"/>
    <lineage>
        <taxon>Bacteria</taxon>
        <taxon>Bacillati</taxon>
        <taxon>Actinomycetota</taxon>
        <taxon>Actinomycetes</taxon>
        <taxon>Streptosporangiales</taxon>
        <taxon>Thermomonosporaceae</taxon>
        <taxon>Actinomadura</taxon>
    </lineage>
</organism>
<evidence type="ECO:0000313" key="1">
    <source>
        <dbReference type="EMBL" id="MQY04864.1"/>
    </source>
</evidence>
<dbReference type="PANTHER" id="PTHR40053">
    <property type="entry name" value="SPORULATION-CONTROL PROTEIN SPO0M"/>
    <property type="match status" value="1"/>
</dbReference>
<evidence type="ECO:0000313" key="2">
    <source>
        <dbReference type="Proteomes" id="UP000487268"/>
    </source>
</evidence>
<gene>
    <name evidence="1" type="primary">spo0M</name>
    <name evidence="1" type="ORF">ACRB68_29260</name>
</gene>
<reference evidence="1 2" key="1">
    <citation type="submission" date="2019-10" db="EMBL/GenBank/DDBJ databases">
        <title>Actinomadura rubteroloni sp. nov. and Actinomadura macrotermitis sp. nov., isolated from the gut of fungus growing-termite Macrotermes natalensis.</title>
        <authorList>
            <person name="Benndorf R."/>
            <person name="Martin K."/>
            <person name="Kuefner M."/>
            <person name="De Beer W."/>
            <person name="Kaster A.-K."/>
            <person name="Vollmers J."/>
            <person name="Poulsen M."/>
            <person name="Beemelmanns C."/>
        </authorList>
    </citation>
    <scope>NUCLEOTIDE SEQUENCE [LARGE SCALE GENOMIC DNA]</scope>
    <source>
        <strain evidence="1 2">RB68</strain>
    </source>
</reference>
<dbReference type="EMBL" id="WEGH01000002">
    <property type="protein sequence ID" value="MQY04864.1"/>
    <property type="molecule type" value="Genomic_DNA"/>
</dbReference>
<dbReference type="InterPro" id="IPR009776">
    <property type="entry name" value="Spore_0_M"/>
</dbReference>
<name>A0A7K0BW05_9ACTN</name>
<protein>
    <submittedName>
        <fullName evidence="1">Sporulation-control protein spo0M</fullName>
    </submittedName>
</protein>
<dbReference type="PANTHER" id="PTHR40053:SF1">
    <property type="entry name" value="SPORULATION-CONTROL PROTEIN SPO0M"/>
    <property type="match status" value="1"/>
</dbReference>
<dbReference type="Proteomes" id="UP000487268">
    <property type="component" value="Unassembled WGS sequence"/>
</dbReference>
<dbReference type="AlphaFoldDB" id="A0A7K0BW05"/>
<proteinExistence type="predicted"/>
<dbReference type="Pfam" id="PF07070">
    <property type="entry name" value="Spo0M"/>
    <property type="match status" value="1"/>
</dbReference>
<keyword evidence="2" id="KW-1185">Reference proteome</keyword>
<sequence length="261" mass="28867">MVFKKLMQAVGVGGPEVETVLHNPHTTPGGVVTGEITVQGGKHDSEILGVNLALKTRVEIESGDNEYKTDMEYAKLPVAGRFTLAEGARHTIAFQLPIPWEAPLTHLYGHPLHGTTVGVATELEVARAIDATDLDPVAVHPLPAQERLLAAFANLGFQFRHADCEKGRIWGVHQELPFYQEIEFHPPAQYARGISQLEVTFVSYPQSMEVVLELDKRGGLFTEGHDAFSRFTVDYATADHTDWETQLDGFLQQAGRRRGLF</sequence>
<dbReference type="RefSeq" id="WP_328594209.1">
    <property type="nucleotide sequence ID" value="NZ_WEGH01000002.1"/>
</dbReference>
<accession>A0A7K0BW05</accession>